<name>A0A0G2F9E5_9PEZI</name>
<gene>
    <name evidence="7" type="ORF">UCDDA912_g08744</name>
</gene>
<comment type="caution">
    <text evidence="7">The sequence shown here is derived from an EMBL/GenBank/DDBJ whole genome shotgun (WGS) entry which is preliminary data.</text>
</comment>
<keyword evidence="3 6" id="KW-0812">Transmembrane</keyword>
<dbReference type="InterPro" id="IPR051633">
    <property type="entry name" value="AceTr"/>
</dbReference>
<evidence type="ECO:0000256" key="1">
    <source>
        <dbReference type="ARBA" id="ARBA00004141"/>
    </source>
</evidence>
<evidence type="ECO:0000256" key="6">
    <source>
        <dbReference type="SAM" id="Phobius"/>
    </source>
</evidence>
<evidence type="ECO:0000256" key="3">
    <source>
        <dbReference type="ARBA" id="ARBA00022692"/>
    </source>
</evidence>
<evidence type="ECO:0000256" key="4">
    <source>
        <dbReference type="ARBA" id="ARBA00022989"/>
    </source>
</evidence>
<dbReference type="GO" id="GO:0005886">
    <property type="term" value="C:plasma membrane"/>
    <property type="evidence" value="ECO:0007669"/>
    <property type="project" value="TreeGrafter"/>
</dbReference>
<keyword evidence="5 6" id="KW-0472">Membrane</keyword>
<feature type="transmembrane region" description="Helical" evidence="6">
    <location>
        <begin position="95"/>
        <end position="116"/>
    </location>
</feature>
<reference evidence="7 8" key="2">
    <citation type="submission" date="2015-05" db="EMBL/GenBank/DDBJ databases">
        <authorList>
            <person name="Morales-Cruz A."/>
            <person name="Amrine K.C."/>
            <person name="Cantu D."/>
        </authorList>
    </citation>
    <scope>NUCLEOTIDE SEQUENCE [LARGE SCALE GENOMIC DNA]</scope>
    <source>
        <strain evidence="7">DA912</strain>
    </source>
</reference>
<dbReference type="Proteomes" id="UP000034680">
    <property type="component" value="Unassembled WGS sequence"/>
</dbReference>
<dbReference type="PANTHER" id="PTHR31123:SF4">
    <property type="entry name" value="PROTEIN ALCS"/>
    <property type="match status" value="1"/>
</dbReference>
<dbReference type="STRING" id="1214573.A0A0G2F9E5"/>
<proteinExistence type="inferred from homology"/>
<feature type="transmembrane region" description="Helical" evidence="6">
    <location>
        <begin position="136"/>
        <end position="157"/>
    </location>
</feature>
<reference evidence="7 8" key="1">
    <citation type="submission" date="2015-05" db="EMBL/GenBank/DDBJ databases">
        <title>Distinctive expansion of gene families associated with plant cell wall degradation and secondary metabolism in the genomes of grapevine trunk pathogens.</title>
        <authorList>
            <person name="Lawrence D.P."/>
            <person name="Travadon R."/>
            <person name="Rolshausen P.E."/>
            <person name="Baumgartner K."/>
        </authorList>
    </citation>
    <scope>NUCLEOTIDE SEQUENCE [LARGE SCALE GENOMIC DNA]</scope>
    <source>
        <strain evidence="7">DA912</strain>
    </source>
</reference>
<protein>
    <submittedName>
        <fullName evidence="7">Putative plasma membrane protein</fullName>
    </submittedName>
</protein>
<dbReference type="OrthoDB" id="3648309at2759"/>
<evidence type="ECO:0000256" key="5">
    <source>
        <dbReference type="ARBA" id="ARBA00023136"/>
    </source>
</evidence>
<organism evidence="7 8">
    <name type="scientific">Diaporthe ampelina</name>
    <dbReference type="NCBI Taxonomy" id="1214573"/>
    <lineage>
        <taxon>Eukaryota</taxon>
        <taxon>Fungi</taxon>
        <taxon>Dikarya</taxon>
        <taxon>Ascomycota</taxon>
        <taxon>Pezizomycotina</taxon>
        <taxon>Sordariomycetes</taxon>
        <taxon>Sordariomycetidae</taxon>
        <taxon>Diaporthales</taxon>
        <taxon>Diaporthaceae</taxon>
        <taxon>Diaporthe</taxon>
    </lineage>
</organism>
<keyword evidence="8" id="KW-1185">Reference proteome</keyword>
<comment type="subcellular location">
    <subcellularLocation>
        <location evidence="1">Membrane</location>
        <topology evidence="1">Multi-pass membrane protein</topology>
    </subcellularLocation>
</comment>
<dbReference type="PANTHER" id="PTHR31123">
    <property type="entry name" value="ACCUMULATION OF DYADS PROTEIN 2-RELATED"/>
    <property type="match status" value="1"/>
</dbReference>
<accession>A0A0G2F9E5</accession>
<dbReference type="GO" id="GO:0015123">
    <property type="term" value="F:acetate transmembrane transporter activity"/>
    <property type="evidence" value="ECO:0007669"/>
    <property type="project" value="TreeGrafter"/>
</dbReference>
<feature type="transmembrane region" description="Helical" evidence="6">
    <location>
        <begin position="67"/>
        <end position="88"/>
    </location>
</feature>
<dbReference type="InterPro" id="IPR000791">
    <property type="entry name" value="Gpr1/Fun34/SatP-like"/>
</dbReference>
<evidence type="ECO:0000256" key="2">
    <source>
        <dbReference type="ARBA" id="ARBA00005587"/>
    </source>
</evidence>
<evidence type="ECO:0000313" key="8">
    <source>
        <dbReference type="Proteomes" id="UP000034680"/>
    </source>
</evidence>
<feature type="transmembrane region" description="Helical" evidence="6">
    <location>
        <begin position="164"/>
        <end position="186"/>
    </location>
</feature>
<dbReference type="EMBL" id="LCUC01000398">
    <property type="protein sequence ID" value="KKY31302.1"/>
    <property type="molecule type" value="Genomic_DNA"/>
</dbReference>
<dbReference type="AlphaFoldDB" id="A0A0G2F9E5"/>
<sequence length="259" mass="28102">MPTRKISKPDIQESRFDYHDDIGATLQEARTTGAVSISAELFEKLYLAPKTDVSGQLRKTFGNPTPIPQFFFFGGLLQFTTGLLEFVLGNTFPSVVFCTFGAFFLSLGGTLNPSFAAFSSFAPAGQDASVGLTTQAFNAGFGFFLVFMGVVSFIFFVCAFRTNVCFVIIFLTLVLTFALLTVAYWLLAEDFAGNASTANDFVIASGASAFVCCAAGWWILFAIVLESVDFPFQLPVGDLSRLIKPRSKPVPAHVHHGEV</sequence>
<keyword evidence="4 6" id="KW-1133">Transmembrane helix</keyword>
<evidence type="ECO:0000313" key="7">
    <source>
        <dbReference type="EMBL" id="KKY31302.1"/>
    </source>
</evidence>
<comment type="similarity">
    <text evidence="2">Belongs to the acetate uptake transporter (AceTr) (TC 2.A.96) family.</text>
</comment>
<feature type="transmembrane region" description="Helical" evidence="6">
    <location>
        <begin position="201"/>
        <end position="225"/>
    </location>
</feature>
<dbReference type="Pfam" id="PF01184">
    <property type="entry name" value="Gpr1_Fun34_YaaH"/>
    <property type="match status" value="1"/>
</dbReference>